<organism evidence="1 2">
    <name type="scientific">Dermatophagoides pteronyssinus</name>
    <name type="common">European house dust mite</name>
    <dbReference type="NCBI Taxonomy" id="6956"/>
    <lineage>
        <taxon>Eukaryota</taxon>
        <taxon>Metazoa</taxon>
        <taxon>Ecdysozoa</taxon>
        <taxon>Arthropoda</taxon>
        <taxon>Chelicerata</taxon>
        <taxon>Arachnida</taxon>
        <taxon>Acari</taxon>
        <taxon>Acariformes</taxon>
        <taxon>Sarcoptiformes</taxon>
        <taxon>Astigmata</taxon>
        <taxon>Psoroptidia</taxon>
        <taxon>Analgoidea</taxon>
        <taxon>Pyroglyphidae</taxon>
        <taxon>Dermatophagoidinae</taxon>
        <taxon>Dermatophagoides</taxon>
    </lineage>
</organism>
<dbReference type="EMBL" id="NJHN03000095">
    <property type="protein sequence ID" value="KAH9415719.1"/>
    <property type="molecule type" value="Genomic_DNA"/>
</dbReference>
<evidence type="ECO:0000313" key="1">
    <source>
        <dbReference type="EMBL" id="KAH9415719.1"/>
    </source>
</evidence>
<evidence type="ECO:0000313" key="2">
    <source>
        <dbReference type="Proteomes" id="UP000887458"/>
    </source>
</evidence>
<name>A0ABQ8IZH6_DERPT</name>
<comment type="caution">
    <text evidence="1">The sequence shown here is derived from an EMBL/GenBank/DDBJ whole genome shotgun (WGS) entry which is preliminary data.</text>
</comment>
<proteinExistence type="predicted"/>
<protein>
    <submittedName>
        <fullName evidence="1">Uncharacterized protein</fullName>
    </submittedName>
</protein>
<sequence length="79" mass="8513">MSVTGLLTVDSNAVPVVPANIPDDTKPLASIIKSLCINDSEAMSTIALLIWLNIELYANQGARILSFLSKVFQYSEDTA</sequence>
<gene>
    <name evidence="1" type="ORF">DERP_000210</name>
</gene>
<accession>A0ABQ8IZH6</accession>
<reference evidence="1 2" key="2">
    <citation type="journal article" date="2022" name="Mol. Biol. Evol.">
        <title>Comparative Genomics Reveals Insights into the Divergent Evolution of Astigmatic Mites and Household Pest Adaptations.</title>
        <authorList>
            <person name="Xiong Q."/>
            <person name="Wan A.T."/>
            <person name="Liu X."/>
            <person name="Fung C.S."/>
            <person name="Xiao X."/>
            <person name="Malainual N."/>
            <person name="Hou J."/>
            <person name="Wang L."/>
            <person name="Wang M."/>
            <person name="Yang K.Y."/>
            <person name="Cui Y."/>
            <person name="Leung E.L."/>
            <person name="Nong W."/>
            <person name="Shin S.K."/>
            <person name="Au S.W."/>
            <person name="Jeong K.Y."/>
            <person name="Chew F.T."/>
            <person name="Hui J.H."/>
            <person name="Leung T.F."/>
            <person name="Tungtrongchitr A."/>
            <person name="Zhong N."/>
            <person name="Liu Z."/>
            <person name="Tsui S.K."/>
        </authorList>
    </citation>
    <scope>NUCLEOTIDE SEQUENCE [LARGE SCALE GENOMIC DNA]</scope>
    <source>
        <strain evidence="1">Derp</strain>
    </source>
</reference>
<reference evidence="1 2" key="1">
    <citation type="journal article" date="2018" name="J. Allergy Clin. Immunol.">
        <title>High-quality assembly of Dermatophagoides pteronyssinus genome and transcriptome reveals a wide range of novel allergens.</title>
        <authorList>
            <person name="Liu X.Y."/>
            <person name="Yang K.Y."/>
            <person name="Wang M.Q."/>
            <person name="Kwok J.S."/>
            <person name="Zeng X."/>
            <person name="Yang Z."/>
            <person name="Xiao X.J."/>
            <person name="Lau C.P."/>
            <person name="Li Y."/>
            <person name="Huang Z.M."/>
            <person name="Ba J.G."/>
            <person name="Yim A.K."/>
            <person name="Ouyang C.Y."/>
            <person name="Ngai S.M."/>
            <person name="Chan T.F."/>
            <person name="Leung E.L."/>
            <person name="Liu L."/>
            <person name="Liu Z.G."/>
            <person name="Tsui S.K."/>
        </authorList>
    </citation>
    <scope>NUCLEOTIDE SEQUENCE [LARGE SCALE GENOMIC DNA]</scope>
    <source>
        <strain evidence="1">Derp</strain>
    </source>
</reference>
<keyword evidence="2" id="KW-1185">Reference proteome</keyword>
<dbReference type="Proteomes" id="UP000887458">
    <property type="component" value="Unassembled WGS sequence"/>
</dbReference>